<feature type="transmembrane region" description="Helical" evidence="1">
    <location>
        <begin position="414"/>
        <end position="434"/>
    </location>
</feature>
<keyword evidence="5" id="KW-1185">Reference proteome</keyword>
<dbReference type="Pfam" id="PF14402">
    <property type="entry name" value="7TM_transglut"/>
    <property type="match status" value="1"/>
</dbReference>
<gene>
    <name evidence="4" type="ORF">GCM10007414_24210</name>
</gene>
<feature type="domain" description="7 transmembrane helices usually fused to an inactive transglutaminase" evidence="3">
    <location>
        <begin position="259"/>
        <end position="502"/>
    </location>
</feature>
<accession>A0ABQ1I4S1</accession>
<feature type="transmembrane region" description="Helical" evidence="1">
    <location>
        <begin position="309"/>
        <end position="331"/>
    </location>
</feature>
<evidence type="ECO:0000256" key="1">
    <source>
        <dbReference type="SAM" id="Phobius"/>
    </source>
</evidence>
<feature type="domain" description="Inactive transglutaminase fused to 7 transmembrane helices" evidence="2">
    <location>
        <begin position="24"/>
        <end position="185"/>
    </location>
</feature>
<name>A0ABQ1I4S1_9ALTE</name>
<keyword evidence="1" id="KW-0812">Transmembrane</keyword>
<dbReference type="InterPro" id="IPR025838">
    <property type="entry name" value="Transglut_i_TM"/>
</dbReference>
<feature type="transmembrane region" description="Helical" evidence="1">
    <location>
        <begin position="343"/>
        <end position="369"/>
    </location>
</feature>
<proteinExistence type="predicted"/>
<sequence length="507" mass="56692">MSSRNTFYLIVSLCMLIGISMTLYRHIQFEVPWQPGEKRQIWSIEAKVEFDASGDSVEAVLALPQTQQGFTRIHESTASLAYGLSFVNDQDNPRAIWTKRSAQGHQEMYYKVDFLVDPKATDIYQPQMPTTPFTEYPEPYFTAANHLVKQAEEVSADAYSFTRELIKALTDEAAKSNQNTGLILNYKPKNQLIVDLLNNAHVPARIVKGLELEDGRRRQSITEYIQVFKDENDWQIFDLASASQGRPANTLLWEYNGNSLLEVVGGRDSQVTFSMLSVEQSAQSAVAPKISEADFLNFSIDSLPLEEQALFKGILLIPIGVLIVVLLRVLVGLKTSGTFMPVLIAVAFMQTSLMTGLIGFLLVVGTGLIIRGYLSHLNLLLVSRISAVIITVIGIISIFSVISFKVGLTEGLKITFFPMIILSWTIERMSVLWEEEGAKEVVLQGGGSLLVAVLAFLAMNNEYVRHLTFNFMGIQFIVLGIILILGNYTGYRLLELRRFQPLADRED</sequence>
<organism evidence="4 5">
    <name type="scientific">Agarivorans gilvus</name>
    <dbReference type="NCBI Taxonomy" id="680279"/>
    <lineage>
        <taxon>Bacteria</taxon>
        <taxon>Pseudomonadati</taxon>
        <taxon>Pseudomonadota</taxon>
        <taxon>Gammaproteobacteria</taxon>
        <taxon>Alteromonadales</taxon>
        <taxon>Alteromonadaceae</taxon>
        <taxon>Agarivorans</taxon>
    </lineage>
</organism>
<feature type="transmembrane region" description="Helical" evidence="1">
    <location>
        <begin position="441"/>
        <end position="459"/>
    </location>
</feature>
<comment type="caution">
    <text evidence="4">The sequence shown here is derived from an EMBL/GenBank/DDBJ whole genome shotgun (WGS) entry which is preliminary data.</text>
</comment>
<dbReference type="Proteomes" id="UP000651977">
    <property type="component" value="Unassembled WGS sequence"/>
</dbReference>
<evidence type="ECO:0000313" key="5">
    <source>
        <dbReference type="Proteomes" id="UP000651977"/>
    </source>
</evidence>
<feature type="transmembrane region" description="Helical" evidence="1">
    <location>
        <begin position="381"/>
        <end position="402"/>
    </location>
</feature>
<reference evidence="5" key="1">
    <citation type="journal article" date="2019" name="Int. J. Syst. Evol. Microbiol.">
        <title>The Global Catalogue of Microorganisms (GCM) 10K type strain sequencing project: providing services to taxonomists for standard genome sequencing and annotation.</title>
        <authorList>
            <consortium name="The Broad Institute Genomics Platform"/>
            <consortium name="The Broad Institute Genome Sequencing Center for Infectious Disease"/>
            <person name="Wu L."/>
            <person name="Ma J."/>
        </authorList>
    </citation>
    <scope>NUCLEOTIDE SEQUENCE [LARGE SCALE GENOMIC DNA]</scope>
    <source>
        <strain evidence="5">CGMCC 1.10131</strain>
    </source>
</reference>
<dbReference type="EMBL" id="BMDY01000014">
    <property type="protein sequence ID" value="GGB10002.1"/>
    <property type="molecule type" value="Genomic_DNA"/>
</dbReference>
<dbReference type="RefSeq" id="WP_055732024.1">
    <property type="nucleotide sequence ID" value="NZ_BMDY01000014.1"/>
</dbReference>
<keyword evidence="1" id="KW-1133">Transmembrane helix</keyword>
<dbReference type="Pfam" id="PF14400">
    <property type="entry name" value="Transglut_i_TM"/>
    <property type="match status" value="1"/>
</dbReference>
<evidence type="ECO:0000259" key="3">
    <source>
        <dbReference type="Pfam" id="PF14402"/>
    </source>
</evidence>
<evidence type="ECO:0000313" key="4">
    <source>
        <dbReference type="EMBL" id="GGB10002.1"/>
    </source>
</evidence>
<protein>
    <submittedName>
        <fullName evidence="4">Gonadoliberin III</fullName>
    </submittedName>
</protein>
<keyword evidence="1" id="KW-0472">Membrane</keyword>
<dbReference type="InterPro" id="IPR025840">
    <property type="entry name" value="7TM_transglut"/>
</dbReference>
<evidence type="ECO:0000259" key="2">
    <source>
        <dbReference type="Pfam" id="PF14400"/>
    </source>
</evidence>
<feature type="transmembrane region" description="Helical" evidence="1">
    <location>
        <begin position="6"/>
        <end position="24"/>
    </location>
</feature>
<feature type="transmembrane region" description="Helical" evidence="1">
    <location>
        <begin position="471"/>
        <end position="491"/>
    </location>
</feature>